<dbReference type="SMART" id="SM00257">
    <property type="entry name" value="LysM"/>
    <property type="match status" value="1"/>
</dbReference>
<feature type="region of interest" description="Disordered" evidence="1">
    <location>
        <begin position="88"/>
        <end position="118"/>
    </location>
</feature>
<evidence type="ECO:0000259" key="3">
    <source>
        <dbReference type="PROSITE" id="PS51782"/>
    </source>
</evidence>
<feature type="region of interest" description="Disordered" evidence="1">
    <location>
        <begin position="1"/>
        <end position="33"/>
    </location>
</feature>
<dbReference type="EMBL" id="CP027306">
    <property type="protein sequence ID" value="AXE82478.1"/>
    <property type="molecule type" value="Genomic_DNA"/>
</dbReference>
<dbReference type="AlphaFoldDB" id="A0A2Z5J5W2"/>
<sequence>MTQTAQKSVSRRVPKTSAAARGRHARPVQARKTASAATRWARAVPALCVMGMVSVLLSTIVGMHGSPPPSPVSSPTGEVLHSVPWQAKEPAPVPGQMPGPGPARTPSAGPSRPAPGPAGKTVILRYGDTLYGLAGHHGTTVKALQRLNGLGSSTLIYAGDTLRVPTARDAAPDTPAAARSKTSAGAPGTRTGHGRAGSQAVVGDIPAGLFREGVLAL</sequence>
<name>A0A2Z5J5W2_STRAR</name>
<dbReference type="SUPFAM" id="SSF54106">
    <property type="entry name" value="LysM domain"/>
    <property type="match status" value="1"/>
</dbReference>
<evidence type="ECO:0000313" key="6">
    <source>
        <dbReference type="Proteomes" id="UP000252698"/>
    </source>
</evidence>
<dbReference type="Pfam" id="PF01476">
    <property type="entry name" value="LysM"/>
    <property type="match status" value="1"/>
</dbReference>
<dbReference type="Proteomes" id="UP000252698">
    <property type="component" value="Chromosome"/>
</dbReference>
<dbReference type="CDD" id="cd00118">
    <property type="entry name" value="LysM"/>
    <property type="match status" value="1"/>
</dbReference>
<organism evidence="4 6">
    <name type="scientific">Streptomyces atratus</name>
    <dbReference type="NCBI Taxonomy" id="1893"/>
    <lineage>
        <taxon>Bacteria</taxon>
        <taxon>Bacillati</taxon>
        <taxon>Actinomycetota</taxon>
        <taxon>Actinomycetes</taxon>
        <taxon>Kitasatosporales</taxon>
        <taxon>Streptomycetaceae</taxon>
        <taxon>Streptomyces</taxon>
    </lineage>
</organism>
<dbReference type="KEGG" id="sata:C5746_42990"/>
<keyword evidence="2" id="KW-0812">Transmembrane</keyword>
<dbReference type="Gene3D" id="3.10.350.10">
    <property type="entry name" value="LysM domain"/>
    <property type="match status" value="1"/>
</dbReference>
<evidence type="ECO:0000313" key="4">
    <source>
        <dbReference type="EMBL" id="AXE75689.1"/>
    </source>
</evidence>
<proteinExistence type="predicted"/>
<feature type="compositionally biased region" description="Pro residues" evidence="1">
    <location>
        <begin position="91"/>
        <end position="103"/>
    </location>
</feature>
<reference evidence="4 6" key="1">
    <citation type="journal article" date="2018" name="Front. Microbiol.">
        <title>Genome Sequencing of Streptomyces atratus SCSIOZH16 and Activation Production of Nocardamine via Metabolic Engineering.</title>
        <authorList>
            <person name="Li Y."/>
            <person name="Zhang C."/>
            <person name="Liu C."/>
            <person name="Ju J."/>
            <person name="Ma J."/>
        </authorList>
    </citation>
    <scope>NUCLEOTIDE SEQUENCE [LARGE SCALE GENOMIC DNA]</scope>
    <source>
        <strain evidence="4 6">SCSIO_ZH16</strain>
    </source>
</reference>
<keyword evidence="2" id="KW-0472">Membrane</keyword>
<dbReference type="KEGG" id="sata:C5746_00245"/>
<dbReference type="EMBL" id="CP027306">
    <property type="protein sequence ID" value="AXE75689.1"/>
    <property type="molecule type" value="Genomic_DNA"/>
</dbReference>
<evidence type="ECO:0000313" key="5">
    <source>
        <dbReference type="EMBL" id="AXE82478.1"/>
    </source>
</evidence>
<gene>
    <name evidence="4" type="ORF">C5746_00245</name>
    <name evidence="5" type="ORF">C5746_42990</name>
</gene>
<feature type="domain" description="LysM" evidence="3">
    <location>
        <begin position="120"/>
        <end position="164"/>
    </location>
</feature>
<accession>A0A2Z5J5W2</accession>
<dbReference type="InterPro" id="IPR036779">
    <property type="entry name" value="LysM_dom_sf"/>
</dbReference>
<feature type="transmembrane region" description="Helical" evidence="2">
    <location>
        <begin position="40"/>
        <end position="63"/>
    </location>
</feature>
<dbReference type="PROSITE" id="PS51782">
    <property type="entry name" value="LYSM"/>
    <property type="match status" value="1"/>
</dbReference>
<feature type="region of interest" description="Disordered" evidence="1">
    <location>
        <begin position="167"/>
        <end position="199"/>
    </location>
</feature>
<feature type="compositionally biased region" description="Low complexity" evidence="1">
    <location>
        <begin position="167"/>
        <end position="179"/>
    </location>
</feature>
<evidence type="ECO:0000256" key="2">
    <source>
        <dbReference type="SAM" id="Phobius"/>
    </source>
</evidence>
<dbReference type="InterPro" id="IPR018392">
    <property type="entry name" value="LysM"/>
</dbReference>
<evidence type="ECO:0000256" key="1">
    <source>
        <dbReference type="SAM" id="MobiDB-lite"/>
    </source>
</evidence>
<keyword evidence="2" id="KW-1133">Transmembrane helix</keyword>
<protein>
    <recommendedName>
        <fullName evidence="3">LysM domain-containing protein</fullName>
    </recommendedName>
</protein>